<dbReference type="RefSeq" id="WP_345863134.1">
    <property type="nucleotide sequence ID" value="NZ_JBDIMF010000001.1"/>
</dbReference>
<accession>A0ABU9XP42</accession>
<name>A0ABU9XP42_9SPHN</name>
<evidence type="ECO:0008006" key="3">
    <source>
        <dbReference type="Google" id="ProtNLM"/>
    </source>
</evidence>
<proteinExistence type="predicted"/>
<sequence>MRLRSGERQTTAAEDLRTGALDRQRIGDMLNLDATTTAAIVAHQASTGRLFGEAAIELGIVTADQVQRAVEEQQGFSVLEAGDPRIDPLVVSAFDPDDSLAMSIRALRAMVTGAKRPDGTAVKSIAMLGLDSGAETAVLAANLAVAFAQTGYLTLLVDADLTNPQHHSLFRLGNRAGLTTLLSNASRAEAVAQQSAIKRLSVVTSGPAVPNASELLDRRRLAAGLEPMLDDYDLVLVDAGDASEGAVSAALGLDASILIIRRDVTETRVLSRLVDQMETGGLTILGTILVD</sequence>
<comment type="caution">
    <text evidence="1">The sequence shown here is derived from an EMBL/GenBank/DDBJ whole genome shotgun (WGS) entry which is preliminary data.</text>
</comment>
<reference evidence="1 2" key="1">
    <citation type="submission" date="2024-05" db="EMBL/GenBank/DDBJ databases">
        <authorList>
            <person name="Liu Q."/>
            <person name="Xin Y.-H."/>
        </authorList>
    </citation>
    <scope>NUCLEOTIDE SEQUENCE [LARGE SCALE GENOMIC DNA]</scope>
    <source>
        <strain evidence="1 2">CGMCC 1.15349</strain>
    </source>
</reference>
<evidence type="ECO:0000313" key="1">
    <source>
        <dbReference type="EMBL" id="MEN2785596.1"/>
    </source>
</evidence>
<dbReference type="EMBL" id="JBDIMF010000001">
    <property type="protein sequence ID" value="MEN2785596.1"/>
    <property type="molecule type" value="Genomic_DNA"/>
</dbReference>
<dbReference type="SUPFAM" id="SSF160246">
    <property type="entry name" value="EspE N-terminal domain-like"/>
    <property type="match status" value="1"/>
</dbReference>
<organism evidence="1 2">
    <name type="scientific">Sphingomonas qilianensis</name>
    <dbReference type="NCBI Taxonomy" id="1736690"/>
    <lineage>
        <taxon>Bacteria</taxon>
        <taxon>Pseudomonadati</taxon>
        <taxon>Pseudomonadota</taxon>
        <taxon>Alphaproteobacteria</taxon>
        <taxon>Sphingomonadales</taxon>
        <taxon>Sphingomonadaceae</taxon>
        <taxon>Sphingomonas</taxon>
    </lineage>
</organism>
<dbReference type="InterPro" id="IPR050445">
    <property type="entry name" value="Bact_polysacc_biosynth/exp"/>
</dbReference>
<gene>
    <name evidence="1" type="ORF">ABC969_04080</name>
</gene>
<dbReference type="InterPro" id="IPR027417">
    <property type="entry name" value="P-loop_NTPase"/>
</dbReference>
<dbReference type="InterPro" id="IPR037257">
    <property type="entry name" value="T2SS_E_N_sf"/>
</dbReference>
<dbReference type="SUPFAM" id="SSF52540">
    <property type="entry name" value="P-loop containing nucleoside triphosphate hydrolases"/>
    <property type="match status" value="1"/>
</dbReference>
<evidence type="ECO:0000313" key="2">
    <source>
        <dbReference type="Proteomes" id="UP001404104"/>
    </source>
</evidence>
<dbReference type="PANTHER" id="PTHR32309:SF31">
    <property type="entry name" value="CAPSULAR EXOPOLYSACCHARIDE FAMILY"/>
    <property type="match status" value="1"/>
</dbReference>
<dbReference type="Proteomes" id="UP001404104">
    <property type="component" value="Unassembled WGS sequence"/>
</dbReference>
<protein>
    <recommendedName>
        <fullName evidence="3">Non-specific protein-tyrosine kinase</fullName>
    </recommendedName>
</protein>
<dbReference type="PANTHER" id="PTHR32309">
    <property type="entry name" value="TYROSINE-PROTEIN KINASE"/>
    <property type="match status" value="1"/>
</dbReference>
<dbReference type="Gene3D" id="3.40.50.300">
    <property type="entry name" value="P-loop containing nucleotide triphosphate hydrolases"/>
    <property type="match status" value="1"/>
</dbReference>
<keyword evidence="2" id="KW-1185">Reference proteome</keyword>